<gene>
    <name evidence="4" type="ORF">ABID41_001110</name>
</gene>
<name>A0ABV2EG57_9CAUL</name>
<dbReference type="RefSeq" id="WP_354297278.1">
    <property type="nucleotide sequence ID" value="NZ_JBEPLU010000001.1"/>
</dbReference>
<dbReference type="InterPro" id="IPR050832">
    <property type="entry name" value="Bact_Acetyltransf"/>
</dbReference>
<dbReference type="Pfam" id="PF13508">
    <property type="entry name" value="Acetyltransf_7"/>
    <property type="match status" value="1"/>
</dbReference>
<dbReference type="PROSITE" id="PS51186">
    <property type="entry name" value="GNAT"/>
    <property type="match status" value="1"/>
</dbReference>
<reference evidence="4 5" key="1">
    <citation type="submission" date="2024-06" db="EMBL/GenBank/DDBJ databases">
        <title>Genomic Encyclopedia of Type Strains, Phase IV (KMG-IV): sequencing the most valuable type-strain genomes for metagenomic binning, comparative biology and taxonomic classification.</title>
        <authorList>
            <person name="Goeker M."/>
        </authorList>
    </citation>
    <scope>NUCLEOTIDE SEQUENCE [LARGE SCALE GENOMIC DNA]</scope>
    <source>
        <strain evidence="4 5">DSM 17809</strain>
    </source>
</reference>
<organism evidence="4 5">
    <name type="scientific">Phenylobacterium koreense</name>
    <dbReference type="NCBI Taxonomy" id="266125"/>
    <lineage>
        <taxon>Bacteria</taxon>
        <taxon>Pseudomonadati</taxon>
        <taxon>Pseudomonadota</taxon>
        <taxon>Alphaproteobacteria</taxon>
        <taxon>Caulobacterales</taxon>
        <taxon>Caulobacteraceae</taxon>
        <taxon>Phenylobacterium</taxon>
    </lineage>
</organism>
<protein>
    <submittedName>
        <fullName evidence="4">GNAT superfamily N-acetyltransferase</fullName>
    </submittedName>
</protein>
<evidence type="ECO:0000259" key="3">
    <source>
        <dbReference type="PROSITE" id="PS51186"/>
    </source>
</evidence>
<feature type="domain" description="N-acetyltransferase" evidence="3">
    <location>
        <begin position="5"/>
        <end position="179"/>
    </location>
</feature>
<proteinExistence type="predicted"/>
<keyword evidence="2" id="KW-0012">Acyltransferase</keyword>
<keyword evidence="1" id="KW-0808">Transferase</keyword>
<dbReference type="PANTHER" id="PTHR43877:SF1">
    <property type="entry name" value="ACETYLTRANSFERASE"/>
    <property type="match status" value="1"/>
</dbReference>
<dbReference type="Gene3D" id="3.40.630.30">
    <property type="match status" value="1"/>
</dbReference>
<dbReference type="EMBL" id="JBEPLU010000001">
    <property type="protein sequence ID" value="MET3526015.1"/>
    <property type="molecule type" value="Genomic_DNA"/>
</dbReference>
<dbReference type="Proteomes" id="UP001549110">
    <property type="component" value="Unassembled WGS sequence"/>
</dbReference>
<dbReference type="SUPFAM" id="SSF55729">
    <property type="entry name" value="Acyl-CoA N-acyltransferases (Nat)"/>
    <property type="match status" value="1"/>
</dbReference>
<comment type="caution">
    <text evidence="4">The sequence shown here is derived from an EMBL/GenBank/DDBJ whole genome shotgun (WGS) entry which is preliminary data.</text>
</comment>
<evidence type="ECO:0000313" key="5">
    <source>
        <dbReference type="Proteomes" id="UP001549110"/>
    </source>
</evidence>
<dbReference type="InterPro" id="IPR000182">
    <property type="entry name" value="GNAT_dom"/>
</dbReference>
<sequence>MDTALTIRLALEADIPTLRQVMERAIDQLLPAFLPAPQVAASREVMGLDSQLIADRTYYVVQAGEAIAGCGGWSRRATLFGGDHSAGRDAALLDPATEAARVRAMYTDPAFTRRGVGRMILATCEAAAAAEGFDRCEMAATMAGEPLYAACGYRRIEPFEAETSAGVRVPLVRMGKSIARPA</sequence>
<keyword evidence="5" id="KW-1185">Reference proteome</keyword>
<dbReference type="InterPro" id="IPR016181">
    <property type="entry name" value="Acyl_CoA_acyltransferase"/>
</dbReference>
<evidence type="ECO:0000256" key="1">
    <source>
        <dbReference type="ARBA" id="ARBA00022679"/>
    </source>
</evidence>
<evidence type="ECO:0000313" key="4">
    <source>
        <dbReference type="EMBL" id="MET3526015.1"/>
    </source>
</evidence>
<dbReference type="PANTHER" id="PTHR43877">
    <property type="entry name" value="AMINOALKYLPHOSPHONATE N-ACETYLTRANSFERASE-RELATED-RELATED"/>
    <property type="match status" value="1"/>
</dbReference>
<evidence type="ECO:0000256" key="2">
    <source>
        <dbReference type="ARBA" id="ARBA00023315"/>
    </source>
</evidence>
<accession>A0ABV2EG57</accession>